<dbReference type="InterPro" id="IPR050306">
    <property type="entry name" value="PfkB_Carbo_kinase"/>
</dbReference>
<dbReference type="AlphaFoldDB" id="A0ABD5IU98"/>
<protein>
    <submittedName>
        <fullName evidence="7">Sugar kinase</fullName>
    </submittedName>
</protein>
<evidence type="ECO:0000259" key="6">
    <source>
        <dbReference type="Pfam" id="PF00294"/>
    </source>
</evidence>
<evidence type="ECO:0000313" key="7">
    <source>
        <dbReference type="EMBL" id="MED5051369.1"/>
    </source>
</evidence>
<feature type="domain" description="Carbohydrate kinase PfkB" evidence="6">
    <location>
        <begin position="2"/>
        <end position="299"/>
    </location>
</feature>
<keyword evidence="2" id="KW-0808">Transferase</keyword>
<dbReference type="RefSeq" id="WP_066149020.1">
    <property type="nucleotide sequence ID" value="NZ_JACIDF010000006.1"/>
</dbReference>
<evidence type="ECO:0000256" key="2">
    <source>
        <dbReference type="ARBA" id="ARBA00022679"/>
    </source>
</evidence>
<keyword evidence="3" id="KW-0547">Nucleotide-binding</keyword>
<evidence type="ECO:0000256" key="5">
    <source>
        <dbReference type="ARBA" id="ARBA00022840"/>
    </source>
</evidence>
<dbReference type="PANTHER" id="PTHR43085:SF1">
    <property type="entry name" value="PSEUDOURIDINE KINASE-RELATED"/>
    <property type="match status" value="1"/>
</dbReference>
<sequence length="321" mass="35103">MDVVTFGEAMVMFVAEEPGSLQQVSRFQRALAGAEVNTAIGFARLGLKSGWVSKVGNDVFGNYILEQLRQEQVNIEQVHISASFATGFQLKAKVSEGDPEVQYFRKHSAASHLSVADFDEAYFRSAKHLHMTGIPLALSSSMREFAKHAQSFMRKEGKTISFDPNLRPALWTTKGEMIRVVNEYAFKSDYVLPGIEEGKLLTGYTKPSDIADFYLKRGVKLVVIKLGSKGAFYKSCDEEGYVPGYRVSKVVDTVGAGDGFAVGLISGILEGMPVFQAVMRGNAIGALAVQSIGDSDGYPNRKELDSFMQKYNGEDAACSVQ</sequence>
<dbReference type="InterPro" id="IPR029056">
    <property type="entry name" value="Ribokinase-like"/>
</dbReference>
<evidence type="ECO:0000256" key="1">
    <source>
        <dbReference type="ARBA" id="ARBA00010688"/>
    </source>
</evidence>
<dbReference type="PANTHER" id="PTHR43085">
    <property type="entry name" value="HEXOKINASE FAMILY MEMBER"/>
    <property type="match status" value="1"/>
</dbReference>
<comment type="similarity">
    <text evidence="1">Belongs to the carbohydrate kinase PfkB family.</text>
</comment>
<accession>A0ABD5IU98</accession>
<dbReference type="Pfam" id="PF00294">
    <property type="entry name" value="PfkB"/>
    <property type="match status" value="1"/>
</dbReference>
<proteinExistence type="inferred from homology"/>
<dbReference type="InterPro" id="IPR002173">
    <property type="entry name" value="Carboh/pur_kinase_PfkB_CS"/>
</dbReference>
<dbReference type="Proteomes" id="UP001339962">
    <property type="component" value="Unassembled WGS sequence"/>
</dbReference>
<gene>
    <name evidence="7" type="ORF">P9850_05765</name>
</gene>
<organism evidence="7 8">
    <name type="scientific">Anoxybacteroides rupiense</name>
    <dbReference type="NCBI Taxonomy" id="311460"/>
    <lineage>
        <taxon>Bacteria</taxon>
        <taxon>Bacillati</taxon>
        <taxon>Bacillota</taxon>
        <taxon>Bacilli</taxon>
        <taxon>Bacillales</taxon>
        <taxon>Anoxybacillaceae</taxon>
        <taxon>Anoxybacteroides</taxon>
    </lineage>
</organism>
<comment type="caution">
    <text evidence="7">The sequence shown here is derived from an EMBL/GenBank/DDBJ whole genome shotgun (WGS) entry which is preliminary data.</text>
</comment>
<evidence type="ECO:0000256" key="3">
    <source>
        <dbReference type="ARBA" id="ARBA00022741"/>
    </source>
</evidence>
<keyword evidence="5" id="KW-0067">ATP-binding</keyword>
<dbReference type="EMBL" id="JARTLI010000005">
    <property type="protein sequence ID" value="MED5051369.1"/>
    <property type="molecule type" value="Genomic_DNA"/>
</dbReference>
<name>A0ABD5IU98_9BACL</name>
<keyword evidence="4 7" id="KW-0418">Kinase</keyword>
<dbReference type="GO" id="GO:0016301">
    <property type="term" value="F:kinase activity"/>
    <property type="evidence" value="ECO:0007669"/>
    <property type="project" value="UniProtKB-KW"/>
</dbReference>
<dbReference type="CDD" id="cd01166">
    <property type="entry name" value="KdgK"/>
    <property type="match status" value="1"/>
</dbReference>
<evidence type="ECO:0000256" key="4">
    <source>
        <dbReference type="ARBA" id="ARBA00022777"/>
    </source>
</evidence>
<dbReference type="Gene3D" id="3.40.1190.20">
    <property type="match status" value="1"/>
</dbReference>
<reference evidence="7 8" key="1">
    <citation type="submission" date="2023-03" db="EMBL/GenBank/DDBJ databases">
        <title>Bacillus Genome Sequencing.</title>
        <authorList>
            <person name="Dunlap C."/>
        </authorList>
    </citation>
    <scope>NUCLEOTIDE SEQUENCE [LARGE SCALE GENOMIC DNA]</scope>
    <source>
        <strain evidence="7 8">NRS-38</strain>
    </source>
</reference>
<dbReference type="GO" id="GO:0005524">
    <property type="term" value="F:ATP binding"/>
    <property type="evidence" value="ECO:0007669"/>
    <property type="project" value="UniProtKB-KW"/>
</dbReference>
<evidence type="ECO:0000313" key="8">
    <source>
        <dbReference type="Proteomes" id="UP001339962"/>
    </source>
</evidence>
<dbReference type="PROSITE" id="PS00584">
    <property type="entry name" value="PFKB_KINASES_2"/>
    <property type="match status" value="1"/>
</dbReference>
<dbReference type="InterPro" id="IPR011611">
    <property type="entry name" value="PfkB_dom"/>
</dbReference>
<dbReference type="SUPFAM" id="SSF53613">
    <property type="entry name" value="Ribokinase-like"/>
    <property type="match status" value="1"/>
</dbReference>